<name>A0ACC0VDW2_9HYPO</name>
<sequence length="98" mass="11211">MTEPMLGRPEDCEDWYVAVAGYLEPLGLARPEETMSRRETLLAAHIVQAALADDLREQLDRSGVRWDSVTDICRRLDSMRPRGGGARMREFVRITVYD</sequence>
<comment type="caution">
    <text evidence="1">The sequence shown here is derived from an EMBL/GenBank/DDBJ whole genome shotgun (WGS) entry which is preliminary data.</text>
</comment>
<proteinExistence type="predicted"/>
<evidence type="ECO:0000313" key="1">
    <source>
        <dbReference type="EMBL" id="KAI9904020.1"/>
    </source>
</evidence>
<dbReference type="Proteomes" id="UP001163324">
    <property type="component" value="Chromosome 1"/>
</dbReference>
<accession>A0ACC0VDW2</accession>
<gene>
    <name evidence="1" type="ORF">N3K66_000549</name>
</gene>
<keyword evidence="2" id="KW-1185">Reference proteome</keyword>
<protein>
    <submittedName>
        <fullName evidence="1">Uncharacterized protein</fullName>
    </submittedName>
</protein>
<evidence type="ECO:0000313" key="2">
    <source>
        <dbReference type="Proteomes" id="UP001163324"/>
    </source>
</evidence>
<reference evidence="1" key="1">
    <citation type="submission" date="2022-10" db="EMBL/GenBank/DDBJ databases">
        <title>Complete Genome of Trichothecium roseum strain YXFP-22015, a Plant Pathogen Isolated from Citrus.</title>
        <authorList>
            <person name="Wang Y."/>
            <person name="Zhu L."/>
        </authorList>
    </citation>
    <scope>NUCLEOTIDE SEQUENCE</scope>
    <source>
        <strain evidence="1">YXFP-22015</strain>
    </source>
</reference>
<dbReference type="EMBL" id="CM047940">
    <property type="protein sequence ID" value="KAI9904020.1"/>
    <property type="molecule type" value="Genomic_DNA"/>
</dbReference>
<organism evidence="1 2">
    <name type="scientific">Trichothecium roseum</name>
    <dbReference type="NCBI Taxonomy" id="47278"/>
    <lineage>
        <taxon>Eukaryota</taxon>
        <taxon>Fungi</taxon>
        <taxon>Dikarya</taxon>
        <taxon>Ascomycota</taxon>
        <taxon>Pezizomycotina</taxon>
        <taxon>Sordariomycetes</taxon>
        <taxon>Hypocreomycetidae</taxon>
        <taxon>Hypocreales</taxon>
        <taxon>Hypocreales incertae sedis</taxon>
        <taxon>Trichothecium</taxon>
    </lineage>
</organism>